<feature type="domain" description="TrmE-type G" evidence="7">
    <location>
        <begin position="211"/>
        <end position="348"/>
    </location>
</feature>
<organism evidence="8 9">
    <name type="scientific">Paracoccus aminovorans</name>
    <dbReference type="NCBI Taxonomy" id="34004"/>
    <lineage>
        <taxon>Bacteria</taxon>
        <taxon>Pseudomonadati</taxon>
        <taxon>Pseudomonadota</taxon>
        <taxon>Alphaproteobacteria</taxon>
        <taxon>Rhodobacterales</taxon>
        <taxon>Paracoccaceae</taxon>
        <taxon>Paracoccus</taxon>
    </lineage>
</organism>
<evidence type="ECO:0000256" key="3">
    <source>
        <dbReference type="ARBA" id="ARBA00022741"/>
    </source>
</evidence>
<dbReference type="InterPro" id="IPR004520">
    <property type="entry name" value="GTPase_MnmE"/>
</dbReference>
<feature type="binding site" evidence="6">
    <location>
        <begin position="221"/>
        <end position="226"/>
    </location>
    <ligand>
        <name>GTP</name>
        <dbReference type="ChEBI" id="CHEBI:37565"/>
    </ligand>
</feature>
<feature type="binding site" evidence="6">
    <location>
        <position position="242"/>
    </location>
    <ligand>
        <name>K(+)</name>
        <dbReference type="ChEBI" id="CHEBI:29103"/>
    </ligand>
</feature>
<evidence type="ECO:0000256" key="1">
    <source>
        <dbReference type="ARBA" id="ARBA00011043"/>
    </source>
</evidence>
<dbReference type="Pfam" id="PF12631">
    <property type="entry name" value="MnmE_helical"/>
    <property type="match status" value="1"/>
</dbReference>
<dbReference type="InterPro" id="IPR027368">
    <property type="entry name" value="MnmE_dom2"/>
</dbReference>
<evidence type="ECO:0000256" key="4">
    <source>
        <dbReference type="ARBA" id="ARBA00022958"/>
    </source>
</evidence>
<dbReference type="PANTHER" id="PTHR42714">
    <property type="entry name" value="TRNA MODIFICATION GTPASE GTPBP3"/>
    <property type="match status" value="1"/>
</dbReference>
<keyword evidence="5 6" id="KW-0342">GTP-binding</keyword>
<dbReference type="NCBIfam" id="NF003661">
    <property type="entry name" value="PRK05291.1-3"/>
    <property type="match status" value="1"/>
</dbReference>
<feature type="binding site" evidence="6">
    <location>
        <position position="225"/>
    </location>
    <ligand>
        <name>Mg(2+)</name>
        <dbReference type="ChEBI" id="CHEBI:18420"/>
    </ligand>
</feature>
<dbReference type="GO" id="GO:0046872">
    <property type="term" value="F:metal ion binding"/>
    <property type="evidence" value="ECO:0007669"/>
    <property type="project" value="UniProtKB-KW"/>
</dbReference>
<dbReference type="GO" id="GO:0003924">
    <property type="term" value="F:GTPase activity"/>
    <property type="evidence" value="ECO:0007669"/>
    <property type="project" value="UniProtKB-UniRule"/>
</dbReference>
<comment type="caution">
    <text evidence="6">Lacks conserved residue(s) required for the propagation of feature annotation.</text>
</comment>
<accession>A0A1I3BES2</accession>
<keyword evidence="3 6" id="KW-0547">Nucleotide-binding</keyword>
<dbReference type="SUPFAM" id="SSF116878">
    <property type="entry name" value="TrmE connector domain"/>
    <property type="match status" value="1"/>
</dbReference>
<dbReference type="CDD" id="cd14858">
    <property type="entry name" value="TrmE_N"/>
    <property type="match status" value="1"/>
</dbReference>
<dbReference type="PANTHER" id="PTHR42714:SF2">
    <property type="entry name" value="TRNA MODIFICATION GTPASE GTPBP3, MITOCHONDRIAL"/>
    <property type="match status" value="1"/>
</dbReference>
<evidence type="ECO:0000256" key="6">
    <source>
        <dbReference type="HAMAP-Rule" id="MF_00379"/>
    </source>
</evidence>
<sequence>MDTIFAEATPPGRGGVSVVRLSGPLARTTLESLAGPLPEPRRTTLRALRDGGDLIDRALVVWFEEGGSFTGEETAELHLHGAPVIANRLSHALLARGLRRAEAGEFSRRAFLNGRMDLAEAEGLADLLSAETEAQRRLAMRAAEGELGEKSDALRVKLIRAGALVEASIDFADEDVPEDVPAEVFALIEGVKNDIRQLLAAYPATERLRQGYEVAIIGPPNAGKSTLLNRIGQREIALVSDIAGTTRDTLELRTDLRGLPVTFLDTAGLRESRDPVEAMGIARARKRAAEADLRIYLSEDGRPVEVQDDEDISLRSKADLGNATGPAISALTGEGVAELLDLVYDRLRVRAADSGLVGHKRQAEALERVLRALEIDNSLAPEFLAESLRHASHALAMMVGRVGAEDYLDEIFSSFCIGK</sequence>
<dbReference type="InterPro" id="IPR005225">
    <property type="entry name" value="Small_GTP-bd"/>
</dbReference>
<dbReference type="PROSITE" id="PS51709">
    <property type="entry name" value="G_TRME"/>
    <property type="match status" value="1"/>
</dbReference>
<name>A0A1I3BES2_9RHOB</name>
<reference evidence="8 9" key="1">
    <citation type="submission" date="2016-10" db="EMBL/GenBank/DDBJ databases">
        <authorList>
            <person name="de Groot N.N."/>
        </authorList>
    </citation>
    <scope>NUCLEOTIDE SEQUENCE [LARGE SCALE GENOMIC DNA]</scope>
    <source>
        <strain evidence="8 9">DSM 8537</strain>
    </source>
</reference>
<evidence type="ECO:0000256" key="2">
    <source>
        <dbReference type="ARBA" id="ARBA00022694"/>
    </source>
</evidence>
<feature type="binding site" evidence="6">
    <location>
        <position position="240"/>
    </location>
    <ligand>
        <name>K(+)</name>
        <dbReference type="ChEBI" id="CHEBI:29103"/>
    </ligand>
</feature>
<feature type="binding site" evidence="6">
    <location>
        <position position="245"/>
    </location>
    <ligand>
        <name>K(+)</name>
        <dbReference type="ChEBI" id="CHEBI:29103"/>
    </ligand>
</feature>
<dbReference type="Pfam" id="PF01926">
    <property type="entry name" value="MMR_HSR1"/>
    <property type="match status" value="1"/>
</dbReference>
<dbReference type="HAMAP" id="MF_00379">
    <property type="entry name" value="GTPase_MnmE"/>
    <property type="match status" value="1"/>
</dbReference>
<dbReference type="GO" id="GO:0005525">
    <property type="term" value="F:GTP binding"/>
    <property type="evidence" value="ECO:0007669"/>
    <property type="project" value="UniProtKB-UniRule"/>
</dbReference>
<dbReference type="STRING" id="34004.SAMN04488021_12159"/>
<comment type="similarity">
    <text evidence="1 6">Belongs to the TRAFAC class TrmE-Era-EngA-EngB-Septin-like GTPase superfamily. TrmE GTPase family.</text>
</comment>
<dbReference type="InterPro" id="IPR006073">
    <property type="entry name" value="GTP-bd"/>
</dbReference>
<comment type="cofactor">
    <cofactor evidence="6">
        <name>K(+)</name>
        <dbReference type="ChEBI" id="CHEBI:29103"/>
    </cofactor>
    <text evidence="6">Binds 1 potassium ion per subunit.</text>
</comment>
<evidence type="ECO:0000313" key="9">
    <source>
        <dbReference type="Proteomes" id="UP000183635"/>
    </source>
</evidence>
<dbReference type="InterPro" id="IPR031168">
    <property type="entry name" value="G_TrmE"/>
</dbReference>
<dbReference type="InterPro" id="IPR025867">
    <property type="entry name" value="MnmE_helical"/>
</dbReference>
<dbReference type="CDD" id="cd04164">
    <property type="entry name" value="trmE"/>
    <property type="match status" value="1"/>
</dbReference>
<feature type="binding site" evidence="6">
    <location>
        <position position="76"/>
    </location>
    <ligand>
        <name>(6S)-5-formyl-5,6,7,8-tetrahydrofolate</name>
        <dbReference type="ChEBI" id="CHEBI:57457"/>
    </ligand>
</feature>
<dbReference type="Proteomes" id="UP000183635">
    <property type="component" value="Unassembled WGS sequence"/>
</dbReference>
<keyword evidence="2 6" id="KW-0819">tRNA processing</keyword>
<dbReference type="RefSeq" id="WP_074968560.1">
    <property type="nucleotide sequence ID" value="NZ_CBCRYP010000006.1"/>
</dbReference>
<proteinExistence type="inferred from homology"/>
<keyword evidence="6" id="KW-0460">Magnesium</keyword>
<feature type="binding site" evidence="6">
    <location>
        <position position="246"/>
    </location>
    <ligand>
        <name>Mg(2+)</name>
        <dbReference type="ChEBI" id="CHEBI:18420"/>
    </ligand>
</feature>
<dbReference type="InterPro" id="IPR027417">
    <property type="entry name" value="P-loop_NTPase"/>
</dbReference>
<dbReference type="Gene3D" id="3.30.1360.120">
    <property type="entry name" value="Probable tRNA modification gtpase trme, domain 1"/>
    <property type="match status" value="1"/>
</dbReference>
<feature type="binding site" evidence="6">
    <location>
        <position position="419"/>
    </location>
    <ligand>
        <name>(6S)-5-formyl-5,6,7,8-tetrahydrofolate</name>
        <dbReference type="ChEBI" id="CHEBI:57457"/>
    </ligand>
</feature>
<dbReference type="SUPFAM" id="SSF52540">
    <property type="entry name" value="P-loop containing nucleoside triphosphate hydrolases"/>
    <property type="match status" value="1"/>
</dbReference>
<dbReference type="Gene3D" id="3.40.50.300">
    <property type="entry name" value="P-loop containing nucleotide triphosphate hydrolases"/>
    <property type="match status" value="1"/>
</dbReference>
<evidence type="ECO:0000259" key="7">
    <source>
        <dbReference type="PROSITE" id="PS51709"/>
    </source>
</evidence>
<dbReference type="Gene3D" id="1.20.120.430">
    <property type="entry name" value="tRNA modification GTPase MnmE domain 2"/>
    <property type="match status" value="1"/>
</dbReference>
<evidence type="ECO:0000313" key="8">
    <source>
        <dbReference type="EMBL" id="SFH60772.1"/>
    </source>
</evidence>
<comment type="subunit">
    <text evidence="6">Homodimer. Heterotetramer of two MnmE and two MnmG subunits.</text>
</comment>
<feature type="binding site" evidence="6">
    <location>
        <begin position="265"/>
        <end position="268"/>
    </location>
    <ligand>
        <name>GTP</name>
        <dbReference type="ChEBI" id="CHEBI:37565"/>
    </ligand>
</feature>
<keyword evidence="9" id="KW-1185">Reference proteome</keyword>
<keyword evidence="6" id="KW-0479">Metal-binding</keyword>
<dbReference type="Pfam" id="PF10396">
    <property type="entry name" value="TrmE_N"/>
    <property type="match status" value="1"/>
</dbReference>
<feature type="binding site" evidence="6">
    <location>
        <position position="221"/>
    </location>
    <ligand>
        <name>K(+)</name>
        <dbReference type="ChEBI" id="CHEBI:29103"/>
    </ligand>
</feature>
<dbReference type="AlphaFoldDB" id="A0A1I3BES2"/>
<keyword evidence="4 6" id="KW-0630">Potassium</keyword>
<feature type="binding site" evidence="6">
    <location>
        <position position="115"/>
    </location>
    <ligand>
        <name>(6S)-5-formyl-5,6,7,8-tetrahydrofolate</name>
        <dbReference type="ChEBI" id="CHEBI:57457"/>
    </ligand>
</feature>
<keyword evidence="6" id="KW-0378">Hydrolase</keyword>
<dbReference type="GO" id="GO:0005737">
    <property type="term" value="C:cytoplasm"/>
    <property type="evidence" value="ECO:0007669"/>
    <property type="project" value="UniProtKB-SubCell"/>
</dbReference>
<evidence type="ECO:0000256" key="5">
    <source>
        <dbReference type="ARBA" id="ARBA00023134"/>
    </source>
</evidence>
<feature type="binding site" evidence="6">
    <location>
        <begin position="240"/>
        <end position="246"/>
    </location>
    <ligand>
        <name>GTP</name>
        <dbReference type="ChEBI" id="CHEBI:37565"/>
    </ligand>
</feature>
<dbReference type="OrthoDB" id="9805918at2"/>
<gene>
    <name evidence="6" type="primary">mnmE</name>
    <name evidence="6" type="synonym">trmE</name>
    <name evidence="8" type="ORF">SAMN04488021_12159</name>
</gene>
<dbReference type="GO" id="GO:0002098">
    <property type="term" value="P:tRNA wobble uridine modification"/>
    <property type="evidence" value="ECO:0007669"/>
    <property type="project" value="TreeGrafter"/>
</dbReference>
<dbReference type="EC" id="3.6.-.-" evidence="6"/>
<keyword evidence="6" id="KW-0963">Cytoplasm</keyword>
<protein>
    <recommendedName>
        <fullName evidence="6">tRNA modification GTPase MnmE</fullName>
        <ecNumber evidence="6">3.6.-.-</ecNumber>
    </recommendedName>
</protein>
<feature type="binding site" evidence="6">
    <location>
        <position position="20"/>
    </location>
    <ligand>
        <name>(6S)-5-formyl-5,6,7,8-tetrahydrofolate</name>
        <dbReference type="ChEBI" id="CHEBI:57457"/>
    </ligand>
</feature>
<dbReference type="GO" id="GO:0030488">
    <property type="term" value="P:tRNA methylation"/>
    <property type="evidence" value="ECO:0007669"/>
    <property type="project" value="TreeGrafter"/>
</dbReference>
<dbReference type="InterPro" id="IPR018948">
    <property type="entry name" value="GTP-bd_TrmE_N"/>
</dbReference>
<dbReference type="InterPro" id="IPR027266">
    <property type="entry name" value="TrmE/GcvT-like"/>
</dbReference>
<dbReference type="EMBL" id="FOPU01000021">
    <property type="protein sequence ID" value="SFH60772.1"/>
    <property type="molecule type" value="Genomic_DNA"/>
</dbReference>
<comment type="subcellular location">
    <subcellularLocation>
        <location evidence="6">Cytoplasm</location>
    </subcellularLocation>
</comment>
<comment type="function">
    <text evidence="6">Exhibits a very high intrinsic GTPase hydrolysis rate. Involved in the addition of a carboxymethylaminomethyl (cmnm) group at the wobble position (U34) of certain tRNAs, forming tRNA-cmnm(5)s(2)U34.</text>
</comment>
<dbReference type="NCBIfam" id="TIGR00231">
    <property type="entry name" value="small_GTP"/>
    <property type="match status" value="1"/>
</dbReference>